<dbReference type="PRINTS" id="PR00081">
    <property type="entry name" value="GDHRDH"/>
</dbReference>
<dbReference type="InterPro" id="IPR036291">
    <property type="entry name" value="NAD(P)-bd_dom_sf"/>
</dbReference>
<sequence>MALASRLAIITGGIGGIGSLTGKLLRTQGAKLALLHAPFETSKVKPILEEVFEQRDAALTDVKTYECDIVSPDSVQTAFSAIEKDNVAFPSILVNAAGIVNLHPLESFPVDDALQHYMVNLYGPTLTGQAFARLYFAAAKAAEAERKPTHGGRIVNIASQAAHVALHHHGPYCASKAGLIGLTKCQASEWGGRGITANSVSPGPVMTELGKKAWADAKVRDEYLAAVPTGGFAEPIEVARIVEFLCMDGSRSINGDDIRLDGGYTAK</sequence>
<comment type="similarity">
    <text evidence="1">Belongs to the short-chain dehydrogenases/reductases (SDR) family.</text>
</comment>
<dbReference type="Pfam" id="PF13561">
    <property type="entry name" value="adh_short_C2"/>
    <property type="match status" value="1"/>
</dbReference>
<dbReference type="Gene3D" id="3.40.50.720">
    <property type="entry name" value="NAD(P)-binding Rossmann-like Domain"/>
    <property type="match status" value="1"/>
</dbReference>
<proteinExistence type="inferred from homology"/>
<dbReference type="EMBL" id="JAXOVC010000004">
    <property type="protein sequence ID" value="KAK4502153.1"/>
    <property type="molecule type" value="Genomic_DNA"/>
</dbReference>
<evidence type="ECO:0000256" key="2">
    <source>
        <dbReference type="ARBA" id="ARBA00022857"/>
    </source>
</evidence>
<comment type="caution">
    <text evidence="3">The sequence shown here is derived from an EMBL/GenBank/DDBJ whole genome shotgun (WGS) entry which is preliminary data.</text>
</comment>
<dbReference type="PANTHER" id="PTHR42760">
    <property type="entry name" value="SHORT-CHAIN DEHYDROGENASES/REDUCTASES FAMILY MEMBER"/>
    <property type="match status" value="1"/>
</dbReference>
<keyword evidence="4" id="KW-1185">Reference proteome</keyword>
<protein>
    <submittedName>
        <fullName evidence="3">Uncharacterized protein</fullName>
    </submittedName>
</protein>
<name>A0ABR0EM00_ZASCE</name>
<evidence type="ECO:0000313" key="4">
    <source>
        <dbReference type="Proteomes" id="UP001305779"/>
    </source>
</evidence>
<dbReference type="InterPro" id="IPR020904">
    <property type="entry name" value="Sc_DH/Rdtase_CS"/>
</dbReference>
<dbReference type="Proteomes" id="UP001305779">
    <property type="component" value="Unassembled WGS sequence"/>
</dbReference>
<accession>A0ABR0EM00</accession>
<reference evidence="3 4" key="1">
    <citation type="journal article" date="2023" name="G3 (Bethesda)">
        <title>A chromosome-level genome assembly of Zasmidium syzygii isolated from banana leaves.</title>
        <authorList>
            <person name="van Westerhoven A.C."/>
            <person name="Mehrabi R."/>
            <person name="Talebi R."/>
            <person name="Steentjes M.B.F."/>
            <person name="Corcolon B."/>
            <person name="Chong P.A."/>
            <person name="Kema G.H.J."/>
            <person name="Seidl M.F."/>
        </authorList>
    </citation>
    <scope>NUCLEOTIDE SEQUENCE [LARGE SCALE GENOMIC DNA]</scope>
    <source>
        <strain evidence="3 4">P124</strain>
    </source>
</reference>
<evidence type="ECO:0000313" key="3">
    <source>
        <dbReference type="EMBL" id="KAK4502153.1"/>
    </source>
</evidence>
<dbReference type="InterPro" id="IPR002347">
    <property type="entry name" value="SDR_fam"/>
</dbReference>
<dbReference type="PROSITE" id="PS00061">
    <property type="entry name" value="ADH_SHORT"/>
    <property type="match status" value="1"/>
</dbReference>
<keyword evidence="2" id="KW-0521">NADP</keyword>
<dbReference type="PRINTS" id="PR00080">
    <property type="entry name" value="SDRFAMILY"/>
</dbReference>
<dbReference type="PANTHER" id="PTHR42760:SF122">
    <property type="entry name" value="NAD(P)-BINDING PROTEIN"/>
    <property type="match status" value="1"/>
</dbReference>
<dbReference type="CDD" id="cd05233">
    <property type="entry name" value="SDR_c"/>
    <property type="match status" value="1"/>
</dbReference>
<gene>
    <name evidence="3" type="ORF">PRZ48_005576</name>
</gene>
<evidence type="ECO:0000256" key="1">
    <source>
        <dbReference type="ARBA" id="ARBA00006484"/>
    </source>
</evidence>
<dbReference type="SUPFAM" id="SSF51735">
    <property type="entry name" value="NAD(P)-binding Rossmann-fold domains"/>
    <property type="match status" value="1"/>
</dbReference>
<organism evidence="3 4">
    <name type="scientific">Zasmidium cellare</name>
    <name type="common">Wine cellar mold</name>
    <name type="synonym">Racodium cellare</name>
    <dbReference type="NCBI Taxonomy" id="395010"/>
    <lineage>
        <taxon>Eukaryota</taxon>
        <taxon>Fungi</taxon>
        <taxon>Dikarya</taxon>
        <taxon>Ascomycota</taxon>
        <taxon>Pezizomycotina</taxon>
        <taxon>Dothideomycetes</taxon>
        <taxon>Dothideomycetidae</taxon>
        <taxon>Mycosphaerellales</taxon>
        <taxon>Mycosphaerellaceae</taxon>
        <taxon>Zasmidium</taxon>
    </lineage>
</organism>